<feature type="non-terminal residue" evidence="2">
    <location>
        <position position="148"/>
    </location>
</feature>
<proteinExistence type="predicted"/>
<name>A0A0H5QH31_9EUKA</name>
<feature type="compositionally biased region" description="Basic and acidic residues" evidence="1">
    <location>
        <begin position="72"/>
        <end position="98"/>
    </location>
</feature>
<sequence>MREMGGEYRPTPTSEINNGRQIGQQNRIVNQEMGHHPLSNGLIATTISNNIPSEFLDRTTRGKTETNTMDTNTKENGDRWGERDEPDRIGNGDEHVGDLDSGLNSRGSGSDDQGWIDILEAVVDWRATDVVNHALDPVHDPDRVQDRL</sequence>
<feature type="compositionally biased region" description="Basic and acidic residues" evidence="1">
    <location>
        <begin position="55"/>
        <end position="64"/>
    </location>
</feature>
<feature type="region of interest" description="Disordered" evidence="1">
    <location>
        <begin position="1"/>
        <end position="21"/>
    </location>
</feature>
<organism evidence="2">
    <name type="scientific">Spongospora subterranea</name>
    <dbReference type="NCBI Taxonomy" id="70186"/>
    <lineage>
        <taxon>Eukaryota</taxon>
        <taxon>Sar</taxon>
        <taxon>Rhizaria</taxon>
        <taxon>Endomyxa</taxon>
        <taxon>Phytomyxea</taxon>
        <taxon>Plasmodiophorida</taxon>
        <taxon>Plasmodiophoridae</taxon>
        <taxon>Spongospora</taxon>
    </lineage>
</organism>
<protein>
    <submittedName>
        <fullName evidence="2">Uncharacterized protein</fullName>
    </submittedName>
</protein>
<evidence type="ECO:0000256" key="1">
    <source>
        <dbReference type="SAM" id="MobiDB-lite"/>
    </source>
</evidence>
<evidence type="ECO:0000313" key="2">
    <source>
        <dbReference type="EMBL" id="CRZ00646.1"/>
    </source>
</evidence>
<feature type="compositionally biased region" description="Polar residues" evidence="1">
    <location>
        <begin position="102"/>
        <end position="111"/>
    </location>
</feature>
<feature type="compositionally biased region" description="Polar residues" evidence="1">
    <location>
        <begin position="11"/>
        <end position="21"/>
    </location>
</feature>
<accession>A0A0H5QH31</accession>
<reference evidence="2" key="1">
    <citation type="submission" date="2015-04" db="EMBL/GenBank/DDBJ databases">
        <title>The genome sequence of the plant pathogenic Rhizarian Plasmodiophora brassicae reveals insights in its biotrophic life cycle and the origin of chitin synthesis.</title>
        <authorList>
            <person name="Schwelm A."/>
            <person name="Fogelqvist J."/>
            <person name="Knaust A."/>
            <person name="Julke S."/>
            <person name="Lilja T."/>
            <person name="Dhandapani V."/>
            <person name="Bonilla-Rosso G."/>
            <person name="Karlsson M."/>
            <person name="Shevchenko A."/>
            <person name="Choi S.R."/>
            <person name="Kim H.G."/>
            <person name="Park J.Y."/>
            <person name="Lim Y.P."/>
            <person name="Ludwig-Muller J."/>
            <person name="Dixelius C."/>
        </authorList>
    </citation>
    <scope>NUCLEOTIDE SEQUENCE</scope>
    <source>
        <tissue evidence="2">Potato root galls</tissue>
    </source>
</reference>
<dbReference type="EMBL" id="HACM01000204">
    <property type="protein sequence ID" value="CRZ00646.1"/>
    <property type="molecule type" value="Transcribed_RNA"/>
</dbReference>
<dbReference type="AlphaFoldDB" id="A0A0H5QH31"/>
<feature type="region of interest" description="Disordered" evidence="1">
    <location>
        <begin position="50"/>
        <end position="111"/>
    </location>
</feature>